<reference evidence="2 3" key="1">
    <citation type="submission" date="2019-11" db="EMBL/GenBank/DDBJ databases">
        <title>Whole genome sequence of Oryza granulata.</title>
        <authorList>
            <person name="Li W."/>
        </authorList>
    </citation>
    <scope>NUCLEOTIDE SEQUENCE [LARGE SCALE GENOMIC DNA]</scope>
    <source>
        <strain evidence="3">cv. Menghai</strain>
        <tissue evidence="2">Leaf</tissue>
    </source>
</reference>
<dbReference type="EMBL" id="SPHZ02000003">
    <property type="protein sequence ID" value="KAF0927813.1"/>
    <property type="molecule type" value="Genomic_DNA"/>
</dbReference>
<dbReference type="PANTHER" id="PTHR46699">
    <property type="entry name" value="SERINE/THREONINE-PROTEIN KINASE STN8, CHLOROPLASTIC-RELATED"/>
    <property type="match status" value="1"/>
</dbReference>
<dbReference type="InterPro" id="IPR011009">
    <property type="entry name" value="Kinase-like_dom_sf"/>
</dbReference>
<keyword evidence="3" id="KW-1185">Reference proteome</keyword>
<dbReference type="GO" id="GO:0005524">
    <property type="term" value="F:ATP binding"/>
    <property type="evidence" value="ECO:0007669"/>
    <property type="project" value="InterPro"/>
</dbReference>
<accession>A0A6G1ET22</accession>
<dbReference type="Proteomes" id="UP000479710">
    <property type="component" value="Unassembled WGS sequence"/>
</dbReference>
<dbReference type="OrthoDB" id="10252171at2759"/>
<dbReference type="Gene3D" id="3.30.200.20">
    <property type="entry name" value="Phosphorylase Kinase, domain 1"/>
    <property type="match status" value="1"/>
</dbReference>
<dbReference type="PROSITE" id="PS00108">
    <property type="entry name" value="PROTEIN_KINASE_ST"/>
    <property type="match status" value="1"/>
</dbReference>
<feature type="domain" description="Protein kinase" evidence="1">
    <location>
        <begin position="235"/>
        <end position="576"/>
    </location>
</feature>
<dbReference type="PROSITE" id="PS50011">
    <property type="entry name" value="PROTEIN_KINASE_DOM"/>
    <property type="match status" value="1"/>
</dbReference>
<name>A0A6G1ET22_9ORYZ</name>
<protein>
    <recommendedName>
        <fullName evidence="1">Protein kinase domain-containing protein</fullName>
    </recommendedName>
</protein>
<evidence type="ECO:0000313" key="2">
    <source>
        <dbReference type="EMBL" id="KAF0927813.1"/>
    </source>
</evidence>
<dbReference type="Pfam" id="PF00069">
    <property type="entry name" value="Pkinase"/>
    <property type="match status" value="1"/>
</dbReference>
<dbReference type="AlphaFoldDB" id="A0A6G1ET22"/>
<evidence type="ECO:0000313" key="3">
    <source>
        <dbReference type="Proteomes" id="UP000479710"/>
    </source>
</evidence>
<sequence length="594" mass="63606">MASSLLPRATFAITKQRAVLHPPGAACRPHAHRLIRCGAAVPDDELLRALYLAQTSDAAAPVVGGDTGSDGWAALLDEIRGALQAEDSPSSIPAATSGGPGVVVPDELLSVPSSVTDAANTGADVAVPDEILGSDASSSLVPGVIPEELLGALHLDASNPVVRAAGGALSRLDELTSGLSEPQRWALLGFAAATWLYLTARPGVLSGAVDAYVLAPLQLALDSALGRRSLKMSDFVVGERIGEGSFGVVYSGAVVPKGGAPVEVRGKAKTRLELDDRYKEKVILKKIKVGTAGAKECGDYEEWFNYRVARAAPESCAEFLGSFVADKTKSEFIKGGKWLVWKFEGDRTLGNYMSDRNFPFNLEGLMFGRTVQGLDSVSRAALVVKQVMRQLVTSLKRIHGTGIVHRDIKPSNLVVTRRGQVKLIDFGAATDLRIGKNYVPDRALLDPDYCPPELYVLPEETPQPPAEPIAAILSPILWQLNSPDLFDMYSAGIVLMQMASPMLRSPSGLKNFNAELKAAGYDLNRWRETTRRRPDLQILDLDSGRGWDLATKLISQRGANKRGRLTAAAALRHPYFLLGGDQAAAVLSKLSLSK</sequence>
<evidence type="ECO:0000259" key="1">
    <source>
        <dbReference type="PROSITE" id="PS50011"/>
    </source>
</evidence>
<proteinExistence type="predicted"/>
<dbReference type="PANTHER" id="PTHR46699:SF1">
    <property type="entry name" value="SERINE_THREONINE-PROTEIN KINASE STN8, CHLOROPLASTIC"/>
    <property type="match status" value="1"/>
</dbReference>
<dbReference type="InterPro" id="IPR008271">
    <property type="entry name" value="Ser/Thr_kinase_AS"/>
</dbReference>
<dbReference type="Gene3D" id="1.10.510.10">
    <property type="entry name" value="Transferase(Phosphotransferase) domain 1"/>
    <property type="match status" value="1"/>
</dbReference>
<comment type="caution">
    <text evidence="2">The sequence shown here is derived from an EMBL/GenBank/DDBJ whole genome shotgun (WGS) entry which is preliminary data.</text>
</comment>
<dbReference type="GO" id="GO:0004672">
    <property type="term" value="F:protein kinase activity"/>
    <property type="evidence" value="ECO:0007669"/>
    <property type="project" value="InterPro"/>
</dbReference>
<dbReference type="SUPFAM" id="SSF56112">
    <property type="entry name" value="Protein kinase-like (PK-like)"/>
    <property type="match status" value="1"/>
</dbReference>
<gene>
    <name evidence="2" type="ORF">E2562_036233</name>
</gene>
<dbReference type="SMART" id="SM00220">
    <property type="entry name" value="S_TKc"/>
    <property type="match status" value="1"/>
</dbReference>
<organism evidence="2 3">
    <name type="scientific">Oryza meyeriana var. granulata</name>
    <dbReference type="NCBI Taxonomy" id="110450"/>
    <lineage>
        <taxon>Eukaryota</taxon>
        <taxon>Viridiplantae</taxon>
        <taxon>Streptophyta</taxon>
        <taxon>Embryophyta</taxon>
        <taxon>Tracheophyta</taxon>
        <taxon>Spermatophyta</taxon>
        <taxon>Magnoliopsida</taxon>
        <taxon>Liliopsida</taxon>
        <taxon>Poales</taxon>
        <taxon>Poaceae</taxon>
        <taxon>BOP clade</taxon>
        <taxon>Oryzoideae</taxon>
        <taxon>Oryzeae</taxon>
        <taxon>Oryzinae</taxon>
        <taxon>Oryza</taxon>
        <taxon>Oryza meyeriana</taxon>
    </lineage>
</organism>
<dbReference type="InterPro" id="IPR000719">
    <property type="entry name" value="Prot_kinase_dom"/>
</dbReference>